<dbReference type="SMART" id="SM00854">
    <property type="entry name" value="PGA_cap"/>
    <property type="match status" value="1"/>
</dbReference>
<dbReference type="InterPro" id="IPR019079">
    <property type="entry name" value="Capsule_synth_CapA"/>
</dbReference>
<keyword evidence="4" id="KW-1185">Reference proteome</keyword>
<dbReference type="SUPFAM" id="SSF56300">
    <property type="entry name" value="Metallo-dependent phosphatases"/>
    <property type="match status" value="1"/>
</dbReference>
<dbReference type="InterPro" id="IPR052169">
    <property type="entry name" value="CW_Biosynth-Accessory"/>
</dbReference>
<dbReference type="PANTHER" id="PTHR33393">
    <property type="entry name" value="POLYGLUTAMINE SYNTHESIS ACCESSORY PROTEIN RV0574C-RELATED"/>
    <property type="match status" value="1"/>
</dbReference>
<evidence type="ECO:0000313" key="4">
    <source>
        <dbReference type="Proteomes" id="UP001516662"/>
    </source>
</evidence>
<evidence type="ECO:0000256" key="1">
    <source>
        <dbReference type="ARBA" id="ARBA00005662"/>
    </source>
</evidence>
<dbReference type="Proteomes" id="UP001516662">
    <property type="component" value="Unassembled WGS sequence"/>
</dbReference>
<reference evidence="3 4" key="1">
    <citation type="submission" date="2020-10" db="EMBL/GenBank/DDBJ databases">
        <title>Bacillus sp. HD4P25, an endophyte from a halophyte.</title>
        <authorList>
            <person name="Sun J.-Q."/>
        </authorList>
    </citation>
    <scope>NUCLEOTIDE SEQUENCE [LARGE SCALE GENOMIC DNA]</scope>
    <source>
        <strain evidence="3 4">YIM 93174</strain>
    </source>
</reference>
<sequence>MLMLAGCSNIMNISIPTMGTTETIERVVKDHPSRSVVMATEMHKQVPEPPPITEITVSAAGDVTIGSDDSFGYKGTFNHEADMNGLAFFVEHIRPIFEKDDFTTVNLETTLTTSKQKAEKKFRFKGDPSYADILTLGSIEAVNLANNHTYDYLQKGYQDTIDVLKHNNIGFFGNNHIHISTIKDIKVGALGYNGWSDNSSIRKQIQEDIQTLREQDVKVIIVHFHWGEERAYVPNSTQKSLGRFTIDSGADLVLGHHPHVVQGIEEYNNKFIVYSLGNFMFGGNRNPSDKDTFVFQQTFHLQDGELLDKKQIQVIPFSISSVTSRNNYQPIPLTGEEAARVKNKIIGLSAKITQSNWVVYETSN</sequence>
<evidence type="ECO:0000259" key="2">
    <source>
        <dbReference type="SMART" id="SM00854"/>
    </source>
</evidence>
<proteinExistence type="inferred from homology"/>
<dbReference type="CDD" id="cd07381">
    <property type="entry name" value="MPP_CapA"/>
    <property type="match status" value="1"/>
</dbReference>
<dbReference type="EMBL" id="JADCLJ010000022">
    <property type="protein sequence ID" value="MBE4909475.1"/>
    <property type="molecule type" value="Genomic_DNA"/>
</dbReference>
<comment type="caution">
    <text evidence="3">The sequence shown here is derived from an EMBL/GenBank/DDBJ whole genome shotgun (WGS) entry which is preliminary data.</text>
</comment>
<dbReference type="Gene3D" id="3.60.21.10">
    <property type="match status" value="1"/>
</dbReference>
<evidence type="ECO:0000313" key="3">
    <source>
        <dbReference type="EMBL" id="MBE4909475.1"/>
    </source>
</evidence>
<protein>
    <submittedName>
        <fullName evidence="3">CapA family protein</fullName>
    </submittedName>
</protein>
<name>A0ABR9QLT5_9BACI</name>
<dbReference type="InterPro" id="IPR029052">
    <property type="entry name" value="Metallo-depent_PP-like"/>
</dbReference>
<feature type="domain" description="Capsule synthesis protein CapA" evidence="2">
    <location>
        <begin position="56"/>
        <end position="283"/>
    </location>
</feature>
<dbReference type="Pfam" id="PF09587">
    <property type="entry name" value="PGA_cap"/>
    <property type="match status" value="1"/>
</dbReference>
<comment type="similarity">
    <text evidence="1">Belongs to the CapA family.</text>
</comment>
<gene>
    <name evidence="3" type="ORF">IMZ08_15600</name>
</gene>
<accession>A0ABR9QLT5</accession>
<organism evidence="3 4">
    <name type="scientific">Litchfieldia luteola</name>
    <dbReference type="NCBI Taxonomy" id="682179"/>
    <lineage>
        <taxon>Bacteria</taxon>
        <taxon>Bacillati</taxon>
        <taxon>Bacillota</taxon>
        <taxon>Bacilli</taxon>
        <taxon>Bacillales</taxon>
        <taxon>Bacillaceae</taxon>
        <taxon>Litchfieldia</taxon>
    </lineage>
</organism>
<dbReference type="PANTHER" id="PTHR33393:SF13">
    <property type="entry name" value="PGA BIOSYNTHESIS PROTEIN CAPA"/>
    <property type="match status" value="1"/>
</dbReference>